<evidence type="ECO:0000313" key="1">
    <source>
        <dbReference type="EMBL" id="RDW56809.1"/>
    </source>
</evidence>
<organism evidence="1 2">
    <name type="scientific">Coleophoma crateriformis</name>
    <dbReference type="NCBI Taxonomy" id="565419"/>
    <lineage>
        <taxon>Eukaryota</taxon>
        <taxon>Fungi</taxon>
        <taxon>Dikarya</taxon>
        <taxon>Ascomycota</taxon>
        <taxon>Pezizomycotina</taxon>
        <taxon>Leotiomycetes</taxon>
        <taxon>Helotiales</taxon>
        <taxon>Dermateaceae</taxon>
        <taxon>Coleophoma</taxon>
    </lineage>
</organism>
<reference evidence="1 2" key="1">
    <citation type="journal article" date="2018" name="IMA Fungus">
        <title>IMA Genome-F 9: Draft genome sequence of Annulohypoxylon stygium, Aspergillus mulundensis, Berkeleyomyces basicola (syn. Thielaviopsis basicola), Ceratocystis smalleyi, two Cercospora beticola strains, Coleophoma cylindrospora, Fusarium fracticaudum, Phialophora cf. hyalina, and Morchella septimelata.</title>
        <authorList>
            <person name="Wingfield B.D."/>
            <person name="Bills G.F."/>
            <person name="Dong Y."/>
            <person name="Huang W."/>
            <person name="Nel W.J."/>
            <person name="Swalarsk-Parry B.S."/>
            <person name="Vaghefi N."/>
            <person name="Wilken P.M."/>
            <person name="An Z."/>
            <person name="de Beer Z.W."/>
            <person name="De Vos L."/>
            <person name="Chen L."/>
            <person name="Duong T.A."/>
            <person name="Gao Y."/>
            <person name="Hammerbacher A."/>
            <person name="Kikkert J.R."/>
            <person name="Li Y."/>
            <person name="Li H."/>
            <person name="Li K."/>
            <person name="Li Q."/>
            <person name="Liu X."/>
            <person name="Ma X."/>
            <person name="Naidoo K."/>
            <person name="Pethybridge S.J."/>
            <person name="Sun J."/>
            <person name="Steenkamp E.T."/>
            <person name="van der Nest M.A."/>
            <person name="van Wyk S."/>
            <person name="Wingfield M.J."/>
            <person name="Xiong C."/>
            <person name="Yue Q."/>
            <person name="Zhang X."/>
        </authorList>
    </citation>
    <scope>NUCLEOTIDE SEQUENCE [LARGE SCALE GENOMIC DNA]</scope>
    <source>
        <strain evidence="1 2">BP5796</strain>
    </source>
</reference>
<name>A0A3D8Q4R1_9HELO</name>
<accession>A0A3D8Q4R1</accession>
<evidence type="ECO:0000313" key="2">
    <source>
        <dbReference type="Proteomes" id="UP000256328"/>
    </source>
</evidence>
<proteinExistence type="predicted"/>
<gene>
    <name evidence="1" type="ORF">BP5796_12876</name>
</gene>
<dbReference type="EMBL" id="PDLN01000024">
    <property type="protein sequence ID" value="RDW56809.1"/>
    <property type="molecule type" value="Genomic_DNA"/>
</dbReference>
<dbReference type="PANTHER" id="PTHR36142:SF2">
    <property type="entry name" value="METALLO-HYDROLASE_OXIDOREDUCTASE SUPERFAMILY PROTEIN"/>
    <property type="match status" value="1"/>
</dbReference>
<dbReference type="PANTHER" id="PTHR36142">
    <property type="entry name" value="METALLO-HYDROLASE/OXIDOREDUCTASE SUPERFAMILY PROTEIN"/>
    <property type="match status" value="1"/>
</dbReference>
<dbReference type="OrthoDB" id="9971601at2759"/>
<dbReference type="AlphaFoldDB" id="A0A3D8Q4R1"/>
<comment type="caution">
    <text evidence="1">The sequence shown here is derived from an EMBL/GenBank/DDBJ whole genome shotgun (WGS) entry which is preliminary data.</text>
</comment>
<keyword evidence="2" id="KW-1185">Reference proteome</keyword>
<protein>
    <submittedName>
        <fullName evidence="1">Uncharacterized protein</fullName>
    </submittedName>
</protein>
<dbReference type="Proteomes" id="UP000256328">
    <property type="component" value="Unassembled WGS sequence"/>
</dbReference>
<sequence length="335" mass="35701">MVATTVGNRAQVLQASVDKTEAILRPIITYINGDVSWLVSFPRPISDKSVSGKAYYHAVIDPWFGQPALLVTSLLLEMKLGQDAGLFSRAAIDAAIVEIELAAGNSLDPTDANPAVDAVFVTNIAEHCHKESLLQFSVSTPVFAGAAAASTIGPWGHFDTVVTMPSCDPSKTPWKEGHPGSPLPAWLTAFPPTVARINNFGLALVTSANDSVNELILMAPHGISADETSIKGFATTVKMLALVAPLKESYLFGVQTVLGVKDGLAIGQATGMQYYVRSGDFVSLKYRGLIGWFVSDVPRDLQWGTDELKKQLGAAKANKQPTMVEVENGGSYVLV</sequence>